<comment type="caution">
    <text evidence="3">The sequence shown here is derived from an EMBL/GenBank/DDBJ whole genome shotgun (WGS) entry which is preliminary data.</text>
</comment>
<feature type="region of interest" description="Disordered" evidence="1">
    <location>
        <begin position="122"/>
        <end position="145"/>
    </location>
</feature>
<name>A0ABU3R557_9GAMM</name>
<evidence type="ECO:0000256" key="1">
    <source>
        <dbReference type="SAM" id="MobiDB-lite"/>
    </source>
</evidence>
<reference evidence="3 4" key="1">
    <citation type="submission" date="2023-10" db="EMBL/GenBank/DDBJ databases">
        <title>Psychrosphaera aquimaarina strain SW33 isolated from seawater.</title>
        <authorList>
            <person name="Bayburt H."/>
            <person name="Kim J.M."/>
            <person name="Choi B.J."/>
            <person name="Jeon C.O."/>
        </authorList>
    </citation>
    <scope>NUCLEOTIDE SEQUENCE [LARGE SCALE GENOMIC DNA]</scope>
    <source>
        <strain evidence="3 4">KCTC 52743</strain>
    </source>
</reference>
<accession>A0ABU3R557</accession>
<protein>
    <recommendedName>
        <fullName evidence="5">Cadherin domain-containing protein</fullName>
    </recommendedName>
</protein>
<evidence type="ECO:0000313" key="3">
    <source>
        <dbReference type="EMBL" id="MDU0114590.1"/>
    </source>
</evidence>
<evidence type="ECO:0000256" key="2">
    <source>
        <dbReference type="SAM" id="SignalP"/>
    </source>
</evidence>
<feature type="chain" id="PRO_5046196496" description="Cadherin domain-containing protein" evidence="2">
    <location>
        <begin position="28"/>
        <end position="1078"/>
    </location>
</feature>
<feature type="signal peptide" evidence="2">
    <location>
        <begin position="1"/>
        <end position="27"/>
    </location>
</feature>
<evidence type="ECO:0008006" key="5">
    <source>
        <dbReference type="Google" id="ProtNLM"/>
    </source>
</evidence>
<proteinExistence type="predicted"/>
<sequence length="1078" mass="120534">MFKFDLYTAKLCLLVSLLLLSSCSSDKETNVDHTFSVVFSTEAFEVEAGKSFDIALQISKTGEFDVNFELSKEPESGAVSVTDELTLATYTAAETLGEGTFYLRFESDTMFVTHEIKYTVIESTDTNTEPDPTPDTPTTPTESTEEYDIRFPSDYQTIFEHESITFDIKRNYEQAEHIVETFHFNTHNVKGKISKDKTQITLTAEEGNEDTYGEIIAVTNVDGVIHESKMYVIYFNKNRDLTTEEVPVIALLDTEITITPYSTINKAFGVYDRDSDRISYRILSAPSYVATHINKVESGFDLTIYTIDEIDASDNELVLEVSDAHNKDVYTFNLVQAQTSAAHKVTQQVKQSPNTRPQIYIEENVAVSLIKKMNGTETGIVAELAFAYSDDDNDDIEISVSSSRDNYTFRIEEPYVYVMATDMSELEHDQITIAASDGQFESKLTYHLYIPDNYLDFLGGNPNIAPFIDLPTTINLLETKTIELFFNTEDFERHPFEIGVTYIDGESVASITDTILTITASSPEASFTTQVTVWLEDVFESRREHVIDVNIYKNTAPSLIVETNDIQFIEQQNISLSVGVDDIDQPDLQPTFSFDETKLILDYVDGTLTVSSVDLEEDYAGEIQVYVQDEFGETDTDIISVYVRYISPDNAPPVIVLEQESFSILPGECNSTLVTITDDDNDPLVLNSASSNALVTYEWDQYTGIISFCVDISSDFEQEYAITLTAFDGINLTEKNVTLVVPRSPAAPILEILPYSDEVDENEILTINYRISDLNGGDMVMSMSNVSPDIIVEISTPVLLEDTNETADVFIYEGTITVTTPENVNTEQAYTFNVVARDDADLPSPGEISFTVVPVNNPPVLTIIEQLEDTEDDKFELAIVNDLTSELNYVIEDADSSTHEIEVRIQDFREDVYDFSVNYVDQKLQLFGLSKRAVFDYVRGINESVSSGTESAKFDMEIRIEDDADFPAASYVTIPTKFRFENEKPVIDSDDKIVIYRGLQTGVSLSLSDPDGETVEILSVVNTSAAIEIVNDLDSINTLKKVIVNAVATSDGDPTFITVVVTDGYESSAKQIYFEVFD</sequence>
<keyword evidence="2" id="KW-0732">Signal</keyword>
<dbReference type="EMBL" id="JAWCUA010000010">
    <property type="protein sequence ID" value="MDU0114590.1"/>
    <property type="molecule type" value="Genomic_DNA"/>
</dbReference>
<keyword evidence="4" id="KW-1185">Reference proteome</keyword>
<dbReference type="Proteomes" id="UP001257914">
    <property type="component" value="Unassembled WGS sequence"/>
</dbReference>
<dbReference type="RefSeq" id="WP_315948277.1">
    <property type="nucleotide sequence ID" value="NZ_JAWCUA010000010.1"/>
</dbReference>
<evidence type="ECO:0000313" key="4">
    <source>
        <dbReference type="Proteomes" id="UP001257914"/>
    </source>
</evidence>
<organism evidence="3 4">
    <name type="scientific">Psychrosphaera aquimarina</name>
    <dbReference type="NCBI Taxonomy" id="2044854"/>
    <lineage>
        <taxon>Bacteria</taxon>
        <taxon>Pseudomonadati</taxon>
        <taxon>Pseudomonadota</taxon>
        <taxon>Gammaproteobacteria</taxon>
        <taxon>Alteromonadales</taxon>
        <taxon>Pseudoalteromonadaceae</taxon>
        <taxon>Psychrosphaera</taxon>
    </lineage>
</organism>
<gene>
    <name evidence="3" type="ORF">RT723_16655</name>
</gene>
<dbReference type="PROSITE" id="PS51257">
    <property type="entry name" value="PROKAR_LIPOPROTEIN"/>
    <property type="match status" value="1"/>
</dbReference>